<feature type="compositionally biased region" description="Low complexity" evidence="2">
    <location>
        <begin position="194"/>
        <end position="206"/>
    </location>
</feature>
<dbReference type="OrthoDB" id="8958868at2759"/>
<name>A0A2I4CBM2_AUSLI</name>
<protein>
    <submittedName>
        <fullName evidence="5">Uncharacterized protein LOC106527140</fullName>
    </submittedName>
</protein>
<dbReference type="Gene3D" id="1.10.150.130">
    <property type="match status" value="1"/>
</dbReference>
<gene>
    <name evidence="5" type="primary">LOC106527140</name>
</gene>
<feature type="domain" description="Core-binding (CB)" evidence="3">
    <location>
        <begin position="237"/>
        <end position="311"/>
    </location>
</feature>
<dbReference type="PANTHER" id="PTHR33066">
    <property type="entry name" value="INTEGRASE_SAM-LIKE_N DOMAIN-CONTAINING PROTEIN"/>
    <property type="match status" value="1"/>
</dbReference>
<dbReference type="KEGG" id="alim:106527140"/>
<dbReference type="InterPro" id="IPR010998">
    <property type="entry name" value="Integrase_recombinase_N"/>
</dbReference>
<evidence type="ECO:0000313" key="4">
    <source>
        <dbReference type="Proteomes" id="UP000192220"/>
    </source>
</evidence>
<dbReference type="InterPro" id="IPR044068">
    <property type="entry name" value="CB"/>
</dbReference>
<dbReference type="SUPFAM" id="SSF56672">
    <property type="entry name" value="DNA/RNA polymerases"/>
    <property type="match status" value="1"/>
</dbReference>
<keyword evidence="4" id="KW-1185">Reference proteome</keyword>
<keyword evidence="1" id="KW-0238">DNA-binding</keyword>
<dbReference type="GO" id="GO:0003677">
    <property type="term" value="F:DNA binding"/>
    <property type="evidence" value="ECO:0007669"/>
    <property type="project" value="UniProtKB-KW"/>
</dbReference>
<evidence type="ECO:0000256" key="2">
    <source>
        <dbReference type="SAM" id="MobiDB-lite"/>
    </source>
</evidence>
<dbReference type="InterPro" id="IPR043502">
    <property type="entry name" value="DNA/RNA_pol_sf"/>
</dbReference>
<dbReference type="PANTHER" id="PTHR33066:SF2">
    <property type="entry name" value="FILAGGRIN-2-LIKE"/>
    <property type="match status" value="1"/>
</dbReference>
<dbReference type="Proteomes" id="UP000192220">
    <property type="component" value="Unplaced"/>
</dbReference>
<evidence type="ECO:0000256" key="1">
    <source>
        <dbReference type="ARBA" id="ARBA00023125"/>
    </source>
</evidence>
<evidence type="ECO:0000313" key="5">
    <source>
        <dbReference type="RefSeq" id="XP_013877385.1"/>
    </source>
</evidence>
<dbReference type="GeneID" id="106527140"/>
<feature type="region of interest" description="Disordered" evidence="2">
    <location>
        <begin position="194"/>
        <end position="220"/>
    </location>
</feature>
<organism evidence="4 5">
    <name type="scientific">Austrofundulus limnaeus</name>
    <name type="common">Annual killifish</name>
    <dbReference type="NCBI Taxonomy" id="52670"/>
    <lineage>
        <taxon>Eukaryota</taxon>
        <taxon>Metazoa</taxon>
        <taxon>Chordata</taxon>
        <taxon>Craniata</taxon>
        <taxon>Vertebrata</taxon>
        <taxon>Euteleostomi</taxon>
        <taxon>Actinopterygii</taxon>
        <taxon>Neopterygii</taxon>
        <taxon>Teleostei</taxon>
        <taxon>Neoteleostei</taxon>
        <taxon>Acanthomorphata</taxon>
        <taxon>Ovalentaria</taxon>
        <taxon>Atherinomorphae</taxon>
        <taxon>Cyprinodontiformes</taxon>
        <taxon>Rivulidae</taxon>
        <taxon>Austrofundulus</taxon>
    </lineage>
</organism>
<accession>A0A2I4CBM2</accession>
<reference evidence="5" key="1">
    <citation type="submission" date="2025-08" db="UniProtKB">
        <authorList>
            <consortium name="RefSeq"/>
        </authorList>
    </citation>
    <scope>IDENTIFICATION</scope>
</reference>
<dbReference type="AlphaFoldDB" id="A0A2I4CBM2"/>
<dbReference type="RefSeq" id="XP_013877385.1">
    <property type="nucleotide sequence ID" value="XM_014021931.1"/>
</dbReference>
<dbReference type="InParanoid" id="A0A2I4CBM2"/>
<dbReference type="SUPFAM" id="SSF47823">
    <property type="entry name" value="lambda integrase-like, N-terminal domain"/>
    <property type="match status" value="1"/>
</dbReference>
<sequence length="311" mass="33906">MLTLKQLIHSISPGDWFATIDLTDAYFHIAIHPEHRKYLRFTFTCFTSHIQALGFLVNTQKSLLTPSQQFLFLGQEICSLSSRASPLRKQSGRISPLLSSVSTGTQTELQNCTTVTGNDGFHDFSSTTRAVKNALLWEWTPSSSLARCTSVCVSPSGNDTTCTREGARTEPVFDPSGTPLASEVLVHRDNQLASSSTLATSGSTRSPLSGRGGDFSPTPRTMEAACLPAERSSLLAKGLSPAVIATIQNARASSTRGLYSYKWQAFERWCKNRHLDPFQCAIGDVLTFLQELLDKGLSFSTIKVYLAAISA</sequence>
<evidence type="ECO:0000259" key="3">
    <source>
        <dbReference type="PROSITE" id="PS51900"/>
    </source>
</evidence>
<proteinExistence type="predicted"/>
<feature type="region of interest" description="Disordered" evidence="2">
    <location>
        <begin position="159"/>
        <end position="178"/>
    </location>
</feature>
<dbReference type="PROSITE" id="PS51900">
    <property type="entry name" value="CB"/>
    <property type="match status" value="1"/>
</dbReference>